<organism evidence="3 4">
    <name type="scientific">Propionimicrobium lymphophilum ACS-093-V-SCH5</name>
    <dbReference type="NCBI Taxonomy" id="883161"/>
    <lineage>
        <taxon>Bacteria</taxon>
        <taxon>Bacillati</taxon>
        <taxon>Actinomycetota</taxon>
        <taxon>Actinomycetes</taxon>
        <taxon>Propionibacteriales</taxon>
        <taxon>Propionibacteriaceae</taxon>
        <taxon>Propionimicrobium</taxon>
    </lineage>
</organism>
<dbReference type="Proteomes" id="UP000014417">
    <property type="component" value="Unassembled WGS sequence"/>
</dbReference>
<dbReference type="HOGENOM" id="CLU_046988_1_0_11"/>
<keyword evidence="4" id="KW-1185">Reference proteome</keyword>
<feature type="domain" description="Glucose-6-phosphate dehydrogenase assembly protein OpcA C-terminal" evidence="2">
    <location>
        <begin position="172"/>
        <end position="298"/>
    </location>
</feature>
<dbReference type="AlphaFoldDB" id="S2X090"/>
<evidence type="ECO:0000259" key="1">
    <source>
        <dbReference type="Pfam" id="PF10128"/>
    </source>
</evidence>
<dbReference type="PATRIC" id="fig|883161.3.peg.925"/>
<dbReference type="Pfam" id="PF20171">
    <property type="entry name" value="OpcA_G6PD_C"/>
    <property type="match status" value="1"/>
</dbReference>
<dbReference type="EMBL" id="AGZR01000005">
    <property type="protein sequence ID" value="EPD33389.1"/>
    <property type="molecule type" value="Genomic_DNA"/>
</dbReference>
<dbReference type="Pfam" id="PF10128">
    <property type="entry name" value="OpcA_G6PD_assem"/>
    <property type="match status" value="1"/>
</dbReference>
<sequence length="308" mass="33264">MFTRLNNVDARKINDWLTHARLEGGAAGGQVLTLVVVSNPENAPTASANALAAGKLHPSRVLLVIRDHSSEVPEGSTGVDVEIRIGDGLPGEMITLWLAGEAAYHSRSLIVPLLLPQLPVVIWWPNKFPDSFDDSQVAQVSTRRIVDTSASPNGEASSIAALEKLIDIFEPSTTDLSWTRLTKWRALLVAMVDQAKSKPNGAKIVAPADSAPAALLAGWLSLMLDIEVERIDSPGEGMGSVTLHTDAGDMVLERKIGTQGIIKLPGQPDRPVALSRRDVEDLMGEELVELNGDPMFDKIMKYLSERKS</sequence>
<comment type="caution">
    <text evidence="3">The sequence shown here is derived from an EMBL/GenBank/DDBJ whole genome shotgun (WGS) entry which is preliminary data.</text>
</comment>
<dbReference type="InterPro" id="IPR046802">
    <property type="entry name" value="OpcA_G6PD_C"/>
</dbReference>
<evidence type="ECO:0000313" key="4">
    <source>
        <dbReference type="Proteomes" id="UP000014417"/>
    </source>
</evidence>
<feature type="domain" description="Glucose-6-phosphate dehydrogenase assembly protein OpcA N-terminal" evidence="1">
    <location>
        <begin position="52"/>
        <end position="156"/>
    </location>
</feature>
<evidence type="ECO:0000313" key="3">
    <source>
        <dbReference type="EMBL" id="EPD33389.1"/>
    </source>
</evidence>
<dbReference type="RefSeq" id="WP_016455763.1">
    <property type="nucleotide sequence ID" value="NZ_KE150269.1"/>
</dbReference>
<dbReference type="OrthoDB" id="128564at2"/>
<dbReference type="PANTHER" id="PTHR38658">
    <property type="entry name" value="OXPP CYCLE PROTEIN OPCA-RELATED"/>
    <property type="match status" value="1"/>
</dbReference>
<accession>S2X090</accession>
<reference evidence="3 4" key="1">
    <citation type="submission" date="2013-04" db="EMBL/GenBank/DDBJ databases">
        <title>The Genome Sequence of Propionimicrobium lymphophilum ACS-093-V-SCH5.</title>
        <authorList>
            <consortium name="The Broad Institute Genomics Platform"/>
            <person name="Earl A."/>
            <person name="Ward D."/>
            <person name="Feldgarden M."/>
            <person name="Gevers D."/>
            <person name="Saerens B."/>
            <person name="Vaneechoutte M."/>
            <person name="Walker B."/>
            <person name="Young S."/>
            <person name="Zeng Q."/>
            <person name="Gargeya S."/>
            <person name="Fitzgerald M."/>
            <person name="Haas B."/>
            <person name="Abouelleil A."/>
            <person name="Allen A.W."/>
            <person name="Alvarado L."/>
            <person name="Arachchi H.M."/>
            <person name="Berlin A.M."/>
            <person name="Chapman S.B."/>
            <person name="Gainer-Dewar J."/>
            <person name="Goldberg J."/>
            <person name="Griggs A."/>
            <person name="Gujja S."/>
            <person name="Hansen M."/>
            <person name="Howarth C."/>
            <person name="Imamovic A."/>
            <person name="Ireland A."/>
            <person name="Larimer J."/>
            <person name="McCowan C."/>
            <person name="Murphy C."/>
            <person name="Pearson M."/>
            <person name="Poon T.W."/>
            <person name="Priest M."/>
            <person name="Roberts A."/>
            <person name="Saif S."/>
            <person name="Shea T."/>
            <person name="Sisk P."/>
            <person name="Sykes S."/>
            <person name="Wortman J."/>
            <person name="Nusbaum C."/>
            <person name="Birren B."/>
        </authorList>
    </citation>
    <scope>NUCLEOTIDE SEQUENCE [LARGE SCALE GENOMIC DNA]</scope>
    <source>
        <strain evidence="3 4">ACS-093-V-SCH5</strain>
    </source>
</reference>
<dbReference type="InterPro" id="IPR046801">
    <property type="entry name" value="OpcA_G6PD_N"/>
</dbReference>
<dbReference type="STRING" id="883161.HMPREF9306_00929"/>
<name>S2X090_9ACTN</name>
<proteinExistence type="predicted"/>
<dbReference type="InterPro" id="IPR004555">
    <property type="entry name" value="G6PDH_assembly_OpcA"/>
</dbReference>
<gene>
    <name evidence="3" type="ORF">HMPREF9306_00929</name>
</gene>
<evidence type="ECO:0000259" key="2">
    <source>
        <dbReference type="Pfam" id="PF20171"/>
    </source>
</evidence>
<dbReference type="PANTHER" id="PTHR38658:SF1">
    <property type="entry name" value="OXPP CYCLE PROTEIN OPCA-RELATED"/>
    <property type="match status" value="1"/>
</dbReference>
<protein>
    <submittedName>
        <fullName evidence="3">Glucose-6-phosphate dehydrogenase assembly protein OpcA</fullName>
    </submittedName>
</protein>